<dbReference type="FunFam" id="3.90.550.10:FF:000149">
    <property type="entry name" value="Alpha-1,6-mannosyltransferase subunit"/>
    <property type="match status" value="1"/>
</dbReference>
<dbReference type="GO" id="GO:0006487">
    <property type="term" value="P:protein N-linked glycosylation"/>
    <property type="evidence" value="ECO:0007669"/>
    <property type="project" value="TreeGrafter"/>
</dbReference>
<evidence type="ECO:0000256" key="4">
    <source>
        <dbReference type="SAM" id="MobiDB-lite"/>
    </source>
</evidence>
<protein>
    <recommendedName>
        <fullName evidence="7">Galactosyl transferase GMA12/MNN10 family protein</fullName>
    </recommendedName>
</protein>
<evidence type="ECO:0000313" key="6">
    <source>
        <dbReference type="Proteomes" id="UP000191518"/>
    </source>
</evidence>
<gene>
    <name evidence="5" type="ORF">PENVUL_c005G00609</name>
</gene>
<dbReference type="GO" id="GO:0000009">
    <property type="term" value="F:alpha-1,6-mannosyltransferase activity"/>
    <property type="evidence" value="ECO:0007669"/>
    <property type="project" value="TreeGrafter"/>
</dbReference>
<dbReference type="STRING" id="29845.A0A1V6S8H3"/>
<dbReference type="Pfam" id="PF05637">
    <property type="entry name" value="Glyco_transf_34"/>
    <property type="match status" value="1"/>
</dbReference>
<keyword evidence="6" id="KW-1185">Reference proteome</keyword>
<feature type="region of interest" description="Disordered" evidence="4">
    <location>
        <begin position="1"/>
        <end position="20"/>
    </location>
</feature>
<proteinExistence type="inferred from homology"/>
<dbReference type="EMBL" id="MDYP01000005">
    <property type="protein sequence ID" value="OQE09903.1"/>
    <property type="molecule type" value="Genomic_DNA"/>
</dbReference>
<dbReference type="PANTHER" id="PTHR31306:SF10">
    <property type="entry name" value="ALPHA-1,6-MANNOSYLTRANSFERASE MNN11-RELATED"/>
    <property type="match status" value="1"/>
</dbReference>
<sequence length="319" mass="35975">MQFALPPRRSPHPLPLSRSSRMSSYRRKQLKSVAVLAFAILSLLYLLHYLSSSASTSVAAPAGTSGVVLVTLLDWQRFSESYLKKIVANREDYAKRHGYTNFFASVSDYDDAVGDAPMSWAVAPAIRHAMATHPRSAYFFHLATNALIMNPTKSLKSHILEKGRLEDLMMKDVPIVPPDSIIKTFAHQTEKDVDLIITQDSENLNPGSFILKNGEFARFFLDVWFDPLYRNYNFAKAETHGLDHIMQWHPTVLARTALVPQRILSSYSNSSPGASSDGTYKDGDLVIQFHGCDDEEGNRDCAHELDPYYKLWEKKTQTD</sequence>
<dbReference type="InterPro" id="IPR008630">
    <property type="entry name" value="Glyco_trans_34"/>
</dbReference>
<dbReference type="AlphaFoldDB" id="A0A1V6S8H3"/>
<dbReference type="InterPro" id="IPR029044">
    <property type="entry name" value="Nucleotide-diphossugar_trans"/>
</dbReference>
<keyword evidence="3" id="KW-0808">Transferase</keyword>
<comment type="caution">
    <text evidence="5">The sequence shown here is derived from an EMBL/GenBank/DDBJ whole genome shotgun (WGS) entry which is preliminary data.</text>
</comment>
<dbReference type="PANTHER" id="PTHR31306">
    <property type="entry name" value="ALPHA-1,6-MANNOSYLTRANSFERASE MNN11-RELATED"/>
    <property type="match status" value="1"/>
</dbReference>
<evidence type="ECO:0000256" key="2">
    <source>
        <dbReference type="ARBA" id="ARBA00022676"/>
    </source>
</evidence>
<dbReference type="OrthoDB" id="205108at2759"/>
<accession>A0A1V6S8H3</accession>
<evidence type="ECO:0000313" key="5">
    <source>
        <dbReference type="EMBL" id="OQE09903.1"/>
    </source>
</evidence>
<dbReference type="Proteomes" id="UP000191518">
    <property type="component" value="Unassembled WGS sequence"/>
</dbReference>
<keyword evidence="2" id="KW-0328">Glycosyltransferase</keyword>
<evidence type="ECO:0008006" key="7">
    <source>
        <dbReference type="Google" id="ProtNLM"/>
    </source>
</evidence>
<evidence type="ECO:0000256" key="3">
    <source>
        <dbReference type="ARBA" id="ARBA00022679"/>
    </source>
</evidence>
<dbReference type="Gene3D" id="3.90.550.10">
    <property type="entry name" value="Spore Coat Polysaccharide Biosynthesis Protein SpsA, Chain A"/>
    <property type="match status" value="1"/>
</dbReference>
<dbReference type="GO" id="GO:0000136">
    <property type="term" value="C:mannan polymerase complex"/>
    <property type="evidence" value="ECO:0007669"/>
    <property type="project" value="TreeGrafter"/>
</dbReference>
<name>A0A1V6S8H3_9EURO</name>
<evidence type="ECO:0000256" key="1">
    <source>
        <dbReference type="ARBA" id="ARBA00005664"/>
    </source>
</evidence>
<reference evidence="6" key="1">
    <citation type="journal article" date="2017" name="Nat. Microbiol.">
        <title>Global analysis of biosynthetic gene clusters reveals vast potential of secondary metabolite production in Penicillium species.</title>
        <authorList>
            <person name="Nielsen J.C."/>
            <person name="Grijseels S."/>
            <person name="Prigent S."/>
            <person name="Ji B."/>
            <person name="Dainat J."/>
            <person name="Nielsen K.F."/>
            <person name="Frisvad J.C."/>
            <person name="Workman M."/>
            <person name="Nielsen J."/>
        </authorList>
    </citation>
    <scope>NUCLEOTIDE SEQUENCE [LARGE SCALE GENOMIC DNA]</scope>
    <source>
        <strain evidence="6">IBT 29486</strain>
    </source>
</reference>
<organism evidence="5 6">
    <name type="scientific">Penicillium vulpinum</name>
    <dbReference type="NCBI Taxonomy" id="29845"/>
    <lineage>
        <taxon>Eukaryota</taxon>
        <taxon>Fungi</taxon>
        <taxon>Dikarya</taxon>
        <taxon>Ascomycota</taxon>
        <taxon>Pezizomycotina</taxon>
        <taxon>Eurotiomycetes</taxon>
        <taxon>Eurotiomycetidae</taxon>
        <taxon>Eurotiales</taxon>
        <taxon>Aspergillaceae</taxon>
        <taxon>Penicillium</taxon>
    </lineage>
</organism>
<comment type="similarity">
    <text evidence="1">Belongs to the glycosyltransferase 34 family.</text>
</comment>